<dbReference type="InterPro" id="IPR029063">
    <property type="entry name" value="SAM-dependent_MTases_sf"/>
</dbReference>
<proteinExistence type="predicted"/>
<dbReference type="AlphaFoldDB" id="A0A0G4GQI5"/>
<organism evidence="1">
    <name type="scientific">Chromera velia CCMP2878</name>
    <dbReference type="NCBI Taxonomy" id="1169474"/>
    <lineage>
        <taxon>Eukaryota</taxon>
        <taxon>Sar</taxon>
        <taxon>Alveolata</taxon>
        <taxon>Colpodellida</taxon>
        <taxon>Chromeraceae</taxon>
        <taxon>Chromera</taxon>
    </lineage>
</organism>
<evidence type="ECO:0008006" key="2">
    <source>
        <dbReference type="Google" id="ProtNLM"/>
    </source>
</evidence>
<dbReference type="CDD" id="cd02440">
    <property type="entry name" value="AdoMet_MTases"/>
    <property type="match status" value="1"/>
</dbReference>
<accession>A0A0G4GQI5</accession>
<dbReference type="GO" id="GO:0106370">
    <property type="term" value="F:protein-L-histidine N-pros-methyltransferase activity"/>
    <property type="evidence" value="ECO:0007669"/>
    <property type="project" value="InterPro"/>
</dbReference>
<protein>
    <recommendedName>
        <fullName evidence="2">Methyltransferase type 11 domain-containing protein</fullName>
    </recommendedName>
</protein>
<name>A0A0G4GQI5_9ALVE</name>
<evidence type="ECO:0000313" key="1">
    <source>
        <dbReference type="EMBL" id="CEM32711.1"/>
    </source>
</evidence>
<dbReference type="InterPro" id="IPR007884">
    <property type="entry name" value="METL9"/>
</dbReference>
<dbReference type="Gene3D" id="3.40.50.150">
    <property type="entry name" value="Vaccinia Virus protein VP39"/>
    <property type="match status" value="1"/>
</dbReference>
<sequence length="282" mass="31429">MSARTVLLDNRIKKRARSRPPIRYEIVLERVPEVLRRTFVQWGLDEETEAWLQHASRDRVLAHCMGAFLRRFCSRTTANGIVGRGGMHVFSSQQVGHILERRAGQGGALLDIGAGDGGVTAKLAPLFSTVDVTETSLSMRYRLKKRGFTVVEKGRRGAYDVVACLNVLDRCDEPVSLLLEVKELLRPGTGLLLLAVVLPWCPFVEHGTRQRAPSQQLPMDGARCRDKPTFEKAVSVFLTSVAKPLGFEVLAWTRTPYLCEGSPSHDYYVLDDLLVVLKPDSS</sequence>
<dbReference type="SUPFAM" id="SSF53335">
    <property type="entry name" value="S-adenosyl-L-methionine-dependent methyltransferases"/>
    <property type="match status" value="1"/>
</dbReference>
<dbReference type="PANTHER" id="PTHR12890:SF0">
    <property type="entry name" value="PROTEIN-L-HISTIDINE N-PROS-METHYLTRANSFERASE"/>
    <property type="match status" value="1"/>
</dbReference>
<dbReference type="Pfam" id="PF05219">
    <property type="entry name" value="DREV"/>
    <property type="match status" value="1"/>
</dbReference>
<dbReference type="PANTHER" id="PTHR12890">
    <property type="entry name" value="DREV PROTEIN"/>
    <property type="match status" value="1"/>
</dbReference>
<dbReference type="VEuPathDB" id="CryptoDB:Cvel_22926"/>
<gene>
    <name evidence="1" type="ORF">Cvel_22926</name>
</gene>
<reference evidence="1" key="1">
    <citation type="submission" date="2014-11" db="EMBL/GenBank/DDBJ databases">
        <authorList>
            <person name="Otto D Thomas"/>
            <person name="Naeem Raeece"/>
        </authorList>
    </citation>
    <scope>NUCLEOTIDE SEQUENCE</scope>
</reference>
<dbReference type="EMBL" id="CDMZ01001443">
    <property type="protein sequence ID" value="CEM32711.1"/>
    <property type="molecule type" value="Genomic_DNA"/>
</dbReference>